<dbReference type="EMBL" id="QYZP01000002">
    <property type="protein sequence ID" value="RJN32131.1"/>
    <property type="molecule type" value="Genomic_DNA"/>
</dbReference>
<dbReference type="InterPro" id="IPR002514">
    <property type="entry name" value="Transposase_8"/>
</dbReference>
<dbReference type="Gene3D" id="1.10.10.60">
    <property type="entry name" value="Homeodomain-like"/>
    <property type="match status" value="1"/>
</dbReference>
<accession>A0A3A4F320</accession>
<keyword evidence="3" id="KW-1185">Reference proteome</keyword>
<dbReference type="OrthoDB" id="4426778at2"/>
<evidence type="ECO:0008006" key="4">
    <source>
        <dbReference type="Google" id="ProtNLM"/>
    </source>
</evidence>
<dbReference type="InterPro" id="IPR009057">
    <property type="entry name" value="Homeodomain-like_sf"/>
</dbReference>
<feature type="region of interest" description="Disordered" evidence="1">
    <location>
        <begin position="61"/>
        <end position="81"/>
    </location>
</feature>
<name>A0A3A4F320_9MICC</name>
<evidence type="ECO:0000313" key="3">
    <source>
        <dbReference type="Proteomes" id="UP000266615"/>
    </source>
</evidence>
<gene>
    <name evidence="2" type="ORF">D3250_08645</name>
</gene>
<organism evidence="2 3">
    <name type="scientific">Nesterenkonia natronophila</name>
    <dbReference type="NCBI Taxonomy" id="2174932"/>
    <lineage>
        <taxon>Bacteria</taxon>
        <taxon>Bacillati</taxon>
        <taxon>Actinomycetota</taxon>
        <taxon>Actinomycetes</taxon>
        <taxon>Micrococcales</taxon>
        <taxon>Micrococcaceae</taxon>
        <taxon>Nesterenkonia</taxon>
    </lineage>
</organism>
<dbReference type="GO" id="GO:0006313">
    <property type="term" value="P:DNA transposition"/>
    <property type="evidence" value="ECO:0007669"/>
    <property type="project" value="InterPro"/>
</dbReference>
<sequence>MPRQYSHQFRERVLSLLDKGRRVDDLAQDLGVSAATIYKWRHQARVEAGVIEPNGERLGSVYRRSPAAATDKEKTSPDEDK</sequence>
<comment type="caution">
    <text evidence="2">The sequence shown here is derived from an EMBL/GenBank/DDBJ whole genome shotgun (WGS) entry which is preliminary data.</text>
</comment>
<dbReference type="AlphaFoldDB" id="A0A3A4F320"/>
<proteinExistence type="predicted"/>
<dbReference type="Pfam" id="PF01527">
    <property type="entry name" value="HTH_Tnp_1"/>
    <property type="match status" value="1"/>
</dbReference>
<dbReference type="GO" id="GO:0004803">
    <property type="term" value="F:transposase activity"/>
    <property type="evidence" value="ECO:0007669"/>
    <property type="project" value="InterPro"/>
</dbReference>
<dbReference type="GO" id="GO:0003677">
    <property type="term" value="F:DNA binding"/>
    <property type="evidence" value="ECO:0007669"/>
    <property type="project" value="InterPro"/>
</dbReference>
<dbReference type="SUPFAM" id="SSF46689">
    <property type="entry name" value="Homeodomain-like"/>
    <property type="match status" value="1"/>
</dbReference>
<dbReference type="Proteomes" id="UP000266615">
    <property type="component" value="Unassembled WGS sequence"/>
</dbReference>
<evidence type="ECO:0000256" key="1">
    <source>
        <dbReference type="SAM" id="MobiDB-lite"/>
    </source>
</evidence>
<dbReference type="RefSeq" id="WP_119902920.1">
    <property type="nucleotide sequence ID" value="NZ_QYZP01000002.1"/>
</dbReference>
<reference evidence="2 3" key="1">
    <citation type="submission" date="2018-09" db="EMBL/GenBank/DDBJ databases">
        <title>Nesterenkonia natronophila sp. nov., an alkaliphilic actinobacteriume isolated from a soda lake, and emended description of the genus Nesterenkonia.</title>
        <authorList>
            <person name="Menes R.J."/>
            <person name="Iriarte A."/>
        </authorList>
    </citation>
    <scope>NUCLEOTIDE SEQUENCE [LARGE SCALE GENOMIC DNA]</scope>
    <source>
        <strain evidence="2 3">M8</strain>
    </source>
</reference>
<feature type="compositionally biased region" description="Basic and acidic residues" evidence="1">
    <location>
        <begin position="70"/>
        <end position="81"/>
    </location>
</feature>
<protein>
    <recommendedName>
        <fullName evidence="4">Transposase</fullName>
    </recommendedName>
</protein>
<evidence type="ECO:0000313" key="2">
    <source>
        <dbReference type="EMBL" id="RJN32131.1"/>
    </source>
</evidence>